<evidence type="ECO:0000313" key="6">
    <source>
        <dbReference type="EMBL" id="HIX86362.1"/>
    </source>
</evidence>
<dbReference type="SUPFAM" id="SSF56281">
    <property type="entry name" value="Metallo-hydrolase/oxidoreductase"/>
    <property type="match status" value="1"/>
</dbReference>
<feature type="domain" description="Metallo-beta-lactamase" evidence="5">
    <location>
        <begin position="13"/>
        <end position="196"/>
    </location>
</feature>
<evidence type="ECO:0000256" key="4">
    <source>
        <dbReference type="ARBA" id="ARBA00022833"/>
    </source>
</evidence>
<keyword evidence="2" id="KW-0479">Metal-binding</keyword>
<dbReference type="Pfam" id="PF00753">
    <property type="entry name" value="Lactamase_B"/>
    <property type="match status" value="1"/>
</dbReference>
<sequence>MITIQPFEVNYFSENTYVLYDETKEAVLIDCGCLFPQEQKALSDFIAQKGLTLKRLLCTHLHLDHIFGCEFVYNTYGLSPEAHKMDVDNLPSAGEQAKRFGFPMKVTDIPVKHYLVNGETVTFGESELTVLTVPGHSPGGLAFYNKKNGFVMVGDSLFAGSIGRTDLWGGNQEVLIASINDKLLALPDETIVYPGHGPETRVIDEKLNNPYL</sequence>
<dbReference type="Proteomes" id="UP000823847">
    <property type="component" value="Unassembled WGS sequence"/>
</dbReference>
<dbReference type="GO" id="GO:0046872">
    <property type="term" value="F:metal ion binding"/>
    <property type="evidence" value="ECO:0007669"/>
    <property type="project" value="UniProtKB-KW"/>
</dbReference>
<dbReference type="SMART" id="SM00849">
    <property type="entry name" value="Lactamase_B"/>
    <property type="match status" value="1"/>
</dbReference>
<proteinExistence type="predicted"/>
<keyword evidence="3" id="KW-0378">Hydrolase</keyword>
<organism evidence="6 7">
    <name type="scientific">Candidatus Parabacteroides intestinigallinarum</name>
    <dbReference type="NCBI Taxonomy" id="2838722"/>
    <lineage>
        <taxon>Bacteria</taxon>
        <taxon>Pseudomonadati</taxon>
        <taxon>Bacteroidota</taxon>
        <taxon>Bacteroidia</taxon>
        <taxon>Bacteroidales</taxon>
        <taxon>Tannerellaceae</taxon>
        <taxon>Parabacteroides</taxon>
    </lineage>
</organism>
<dbReference type="GO" id="GO:0016787">
    <property type="term" value="F:hydrolase activity"/>
    <property type="evidence" value="ECO:0007669"/>
    <property type="project" value="UniProtKB-KW"/>
</dbReference>
<comment type="caution">
    <text evidence="6">The sequence shown here is derived from an EMBL/GenBank/DDBJ whole genome shotgun (WGS) entry which is preliminary data.</text>
</comment>
<gene>
    <name evidence="6" type="ORF">H9848_07115</name>
</gene>
<reference evidence="6" key="2">
    <citation type="submission" date="2021-04" db="EMBL/GenBank/DDBJ databases">
        <authorList>
            <person name="Gilroy R."/>
        </authorList>
    </citation>
    <scope>NUCLEOTIDE SEQUENCE</scope>
    <source>
        <strain evidence="6">ChiHecec2B26-12326</strain>
    </source>
</reference>
<dbReference type="InterPro" id="IPR001279">
    <property type="entry name" value="Metallo-B-lactamas"/>
</dbReference>
<comment type="cofactor">
    <cofactor evidence="1">
        <name>Zn(2+)</name>
        <dbReference type="ChEBI" id="CHEBI:29105"/>
    </cofactor>
</comment>
<reference evidence="6" key="1">
    <citation type="journal article" date="2021" name="PeerJ">
        <title>Extensive microbial diversity within the chicken gut microbiome revealed by metagenomics and culture.</title>
        <authorList>
            <person name="Gilroy R."/>
            <person name="Ravi A."/>
            <person name="Getino M."/>
            <person name="Pursley I."/>
            <person name="Horton D.L."/>
            <person name="Alikhan N.F."/>
            <person name="Baker D."/>
            <person name="Gharbi K."/>
            <person name="Hall N."/>
            <person name="Watson M."/>
            <person name="Adriaenssens E.M."/>
            <person name="Foster-Nyarko E."/>
            <person name="Jarju S."/>
            <person name="Secka A."/>
            <person name="Antonio M."/>
            <person name="Oren A."/>
            <person name="Chaudhuri R.R."/>
            <person name="La Ragione R."/>
            <person name="Hildebrand F."/>
            <person name="Pallen M.J."/>
        </authorList>
    </citation>
    <scope>NUCLEOTIDE SEQUENCE</scope>
    <source>
        <strain evidence="6">ChiHecec2B26-12326</strain>
    </source>
</reference>
<dbReference type="Gene3D" id="3.60.15.10">
    <property type="entry name" value="Ribonuclease Z/Hydroxyacylglutathione hydrolase-like"/>
    <property type="match status" value="1"/>
</dbReference>
<keyword evidence="4" id="KW-0862">Zinc</keyword>
<accession>A0A9D1XRE3</accession>
<evidence type="ECO:0000259" key="5">
    <source>
        <dbReference type="SMART" id="SM00849"/>
    </source>
</evidence>
<evidence type="ECO:0000256" key="3">
    <source>
        <dbReference type="ARBA" id="ARBA00022801"/>
    </source>
</evidence>
<dbReference type="InterPro" id="IPR036866">
    <property type="entry name" value="RibonucZ/Hydroxyglut_hydro"/>
</dbReference>
<dbReference type="AlphaFoldDB" id="A0A9D1XRE3"/>
<dbReference type="PANTHER" id="PTHR46233">
    <property type="entry name" value="HYDROXYACYLGLUTATHIONE HYDROLASE GLOC"/>
    <property type="match status" value="1"/>
</dbReference>
<dbReference type="CDD" id="cd06262">
    <property type="entry name" value="metallo-hydrolase-like_MBL-fold"/>
    <property type="match status" value="1"/>
</dbReference>
<evidence type="ECO:0000256" key="2">
    <source>
        <dbReference type="ARBA" id="ARBA00022723"/>
    </source>
</evidence>
<dbReference type="InterPro" id="IPR051453">
    <property type="entry name" value="MBL_Glyoxalase_II"/>
</dbReference>
<evidence type="ECO:0000313" key="7">
    <source>
        <dbReference type="Proteomes" id="UP000823847"/>
    </source>
</evidence>
<dbReference type="EMBL" id="DXEN01000054">
    <property type="protein sequence ID" value="HIX86362.1"/>
    <property type="molecule type" value="Genomic_DNA"/>
</dbReference>
<protein>
    <submittedName>
        <fullName evidence="6">MBL fold metallo-hydrolase</fullName>
    </submittedName>
</protein>
<evidence type="ECO:0000256" key="1">
    <source>
        <dbReference type="ARBA" id="ARBA00001947"/>
    </source>
</evidence>
<name>A0A9D1XRE3_9BACT</name>
<dbReference type="PANTHER" id="PTHR46233:SF3">
    <property type="entry name" value="HYDROXYACYLGLUTATHIONE HYDROLASE GLOC"/>
    <property type="match status" value="1"/>
</dbReference>